<organism evidence="1 2">
    <name type="scientific">Aspergillus sclerotiicarbonarius (strain CBS 121057 / IBT 28362)</name>
    <dbReference type="NCBI Taxonomy" id="1448318"/>
    <lineage>
        <taxon>Eukaryota</taxon>
        <taxon>Fungi</taxon>
        <taxon>Dikarya</taxon>
        <taxon>Ascomycota</taxon>
        <taxon>Pezizomycotina</taxon>
        <taxon>Eurotiomycetes</taxon>
        <taxon>Eurotiomycetidae</taxon>
        <taxon>Eurotiales</taxon>
        <taxon>Aspergillaceae</taxon>
        <taxon>Aspergillus</taxon>
        <taxon>Aspergillus subgen. Circumdati</taxon>
    </lineage>
</organism>
<dbReference type="VEuPathDB" id="FungiDB:BO78DRAFT_274705"/>
<dbReference type="InterPro" id="IPR053008">
    <property type="entry name" value="Phomopsin_biosynth_assoc"/>
</dbReference>
<name>A0A319E969_ASPSB</name>
<dbReference type="EMBL" id="KZ826347">
    <property type="protein sequence ID" value="PYI06677.1"/>
    <property type="molecule type" value="Genomic_DNA"/>
</dbReference>
<dbReference type="AlphaFoldDB" id="A0A319E969"/>
<reference evidence="1 2" key="1">
    <citation type="submission" date="2018-02" db="EMBL/GenBank/DDBJ databases">
        <title>The genomes of Aspergillus section Nigri reveals drivers in fungal speciation.</title>
        <authorList>
            <consortium name="DOE Joint Genome Institute"/>
            <person name="Vesth T.C."/>
            <person name="Nybo J."/>
            <person name="Theobald S."/>
            <person name="Brandl J."/>
            <person name="Frisvad J.C."/>
            <person name="Nielsen K.F."/>
            <person name="Lyhne E.K."/>
            <person name="Kogle M.E."/>
            <person name="Kuo A."/>
            <person name="Riley R."/>
            <person name="Clum A."/>
            <person name="Nolan M."/>
            <person name="Lipzen A."/>
            <person name="Salamov A."/>
            <person name="Henrissat B."/>
            <person name="Wiebenga A."/>
            <person name="De vries R.P."/>
            <person name="Grigoriev I.V."/>
            <person name="Mortensen U.H."/>
            <person name="Andersen M.R."/>
            <person name="Baker S.E."/>
        </authorList>
    </citation>
    <scope>NUCLEOTIDE SEQUENCE [LARGE SCALE GENOMIC DNA]</scope>
    <source>
        <strain evidence="1 2">CBS 121057</strain>
    </source>
</reference>
<evidence type="ECO:0000313" key="1">
    <source>
        <dbReference type="EMBL" id="PYI06677.1"/>
    </source>
</evidence>
<dbReference type="Proteomes" id="UP000248423">
    <property type="component" value="Unassembled WGS sequence"/>
</dbReference>
<dbReference type="PANTHER" id="PTHR35896">
    <property type="entry name" value="IG-LIKE DOMAIN-CONTAINING PROTEIN"/>
    <property type="match status" value="1"/>
</dbReference>
<feature type="non-terminal residue" evidence="1">
    <location>
        <position position="1"/>
    </location>
</feature>
<feature type="non-terminal residue" evidence="1">
    <location>
        <position position="139"/>
    </location>
</feature>
<accession>A0A319E969</accession>
<protein>
    <submittedName>
        <fullName evidence="1">Uncharacterized protein</fullName>
    </submittedName>
</protein>
<dbReference type="OrthoDB" id="4506529at2759"/>
<dbReference type="STRING" id="1448318.A0A319E969"/>
<evidence type="ECO:0000313" key="2">
    <source>
        <dbReference type="Proteomes" id="UP000248423"/>
    </source>
</evidence>
<gene>
    <name evidence="1" type="ORF">BO78DRAFT_274705</name>
</gene>
<keyword evidence="2" id="KW-1185">Reference proteome</keyword>
<proteinExistence type="predicted"/>
<dbReference type="PANTHER" id="PTHR35896:SF3">
    <property type="entry name" value="MAJOR FACILITATOR SUPERFAMILY TRANSPORTER"/>
    <property type="match status" value="1"/>
</dbReference>
<sequence>CGSSASEAQSLGCEWDILSFAWLPSSCIDHETTEKFRAAGPWRYYGDVGQTVEISEEQFSQDNVTVYLTNEVHVAHCAYSWVKFHRAIALGLKVHDQLPLLHTEHCSMVLTRWGDPNAIRTRAVIQYPKCGHFSSSFPG</sequence>